<reference evidence="1 2" key="1">
    <citation type="submission" date="2018-03" db="EMBL/GenBank/DDBJ databases">
        <title>Genomic Encyclopedia of Archaeal and Bacterial Type Strains, Phase II (KMG-II): from individual species to whole genera.</title>
        <authorList>
            <person name="Goeker M."/>
        </authorList>
    </citation>
    <scope>NUCLEOTIDE SEQUENCE [LARGE SCALE GENOMIC DNA]</scope>
    <source>
        <strain evidence="1 2">DSM 28354</strain>
    </source>
</reference>
<dbReference type="RefSeq" id="WP_106140032.1">
    <property type="nucleotide sequence ID" value="NZ_PVTE01000025.1"/>
</dbReference>
<name>A0A2T0S8I0_9BACT</name>
<dbReference type="EMBL" id="PVTE01000025">
    <property type="protein sequence ID" value="PRY29747.1"/>
    <property type="molecule type" value="Genomic_DNA"/>
</dbReference>
<evidence type="ECO:0000313" key="2">
    <source>
        <dbReference type="Proteomes" id="UP000238375"/>
    </source>
</evidence>
<accession>A0A2T0S8I0</accession>
<dbReference type="Proteomes" id="UP000238375">
    <property type="component" value="Unassembled WGS sequence"/>
</dbReference>
<sequence>MEQPVQSIVDVFKHESWYIDDWQIQFLLSEGHLHEIRKLAPVSNWYEDQTIAADCMNKLAVCFNSVYKFHKTFGCLPIIGDRLFDEDTGMKIHDRSIDGTQMTVTFILGS</sequence>
<keyword evidence="2" id="KW-1185">Reference proteome</keyword>
<dbReference type="AlphaFoldDB" id="A0A2T0S8I0"/>
<gene>
    <name evidence="1" type="ORF">CLV58_1259</name>
</gene>
<dbReference type="OrthoDB" id="962772at2"/>
<comment type="caution">
    <text evidence="1">The sequence shown here is derived from an EMBL/GenBank/DDBJ whole genome shotgun (WGS) entry which is preliminary data.</text>
</comment>
<proteinExistence type="predicted"/>
<protein>
    <submittedName>
        <fullName evidence="1">Uncharacterized protein</fullName>
    </submittedName>
</protein>
<organism evidence="1 2">
    <name type="scientific">Spirosoma oryzae</name>
    <dbReference type="NCBI Taxonomy" id="1469603"/>
    <lineage>
        <taxon>Bacteria</taxon>
        <taxon>Pseudomonadati</taxon>
        <taxon>Bacteroidota</taxon>
        <taxon>Cytophagia</taxon>
        <taxon>Cytophagales</taxon>
        <taxon>Cytophagaceae</taxon>
        <taxon>Spirosoma</taxon>
    </lineage>
</organism>
<evidence type="ECO:0000313" key="1">
    <source>
        <dbReference type="EMBL" id="PRY29747.1"/>
    </source>
</evidence>